<dbReference type="CDD" id="cd07571">
    <property type="entry name" value="ALP_N-acyl_transferase"/>
    <property type="match status" value="1"/>
</dbReference>
<dbReference type="InterPro" id="IPR036526">
    <property type="entry name" value="C-N_Hydrolase_sf"/>
</dbReference>
<evidence type="ECO:0000256" key="4">
    <source>
        <dbReference type="ARBA" id="ARBA00022679"/>
    </source>
</evidence>
<sequence length="512" mass="55478">MRWRKTKAGEAPAAPRSTRSRMLIAAIAGATGVFAFAPFGWWPLQILSLAVLVYQALRADGVRASALVGWAFGFGWCMAGFHWLYIAIHNFGGMPAPLAAISIALLAAAMALYASGAMAATAWLRKRWPLPLPAATLLVLPACWAFFEFLRGWLFTGFPWVTAGYAHNISPLAGYAPVLGVYGISWLAAISAGALPLLMHPFRYKAIALVAAIWIGGFALGRVEWTAPTGQPLSVRLVQGNVPLENKFDANHLGDILRMYQQTVTAAPADLIAIPETGVPLFASQLPPGYLDSYGQFARRTGSHIVLGIPMTNGVEYSNSVLGLPPSLSSSTYRYDKHHLVPFGEFIPTGFRWFTTLMQIPLGDQTRGAVIQAPFPVKDQKVLPNICYENVFGEEIAEQISLTGATVMLNVSELAWYGESIAIPQHLQMSQMRALETGRPMLSATNSGATVVISPHGEVLNSLPYRKPGVLSATVQGMSGDTPYIKLQNKLFLALAALSIGVAWLWTRLRRS</sequence>
<comment type="similarity">
    <text evidence="2 9">Belongs to the CN hydrolase family. Apolipoprotein N-acyltransferase subfamily.</text>
</comment>
<dbReference type="Pfam" id="PF00795">
    <property type="entry name" value="CN_hydrolase"/>
    <property type="match status" value="1"/>
</dbReference>
<evidence type="ECO:0000313" key="11">
    <source>
        <dbReference type="EMBL" id="MTW10353.1"/>
    </source>
</evidence>
<evidence type="ECO:0000256" key="7">
    <source>
        <dbReference type="ARBA" id="ARBA00023136"/>
    </source>
</evidence>
<feature type="transmembrane region" description="Helical" evidence="9">
    <location>
        <begin position="179"/>
        <end position="199"/>
    </location>
</feature>
<dbReference type="GO" id="GO:0005886">
    <property type="term" value="C:plasma membrane"/>
    <property type="evidence" value="ECO:0007669"/>
    <property type="project" value="UniProtKB-SubCell"/>
</dbReference>
<dbReference type="HAMAP" id="MF_01148">
    <property type="entry name" value="Lnt"/>
    <property type="match status" value="1"/>
</dbReference>
<feature type="transmembrane region" description="Helical" evidence="9">
    <location>
        <begin position="98"/>
        <end position="124"/>
    </location>
</feature>
<keyword evidence="7 9" id="KW-0472">Membrane</keyword>
<dbReference type="GO" id="GO:0016410">
    <property type="term" value="F:N-acyltransferase activity"/>
    <property type="evidence" value="ECO:0007669"/>
    <property type="project" value="UniProtKB-UniRule"/>
</dbReference>
<dbReference type="Proteomes" id="UP000472320">
    <property type="component" value="Unassembled WGS sequence"/>
</dbReference>
<comment type="caution">
    <text evidence="11">The sequence shown here is derived from an EMBL/GenBank/DDBJ whole genome shotgun (WGS) entry which is preliminary data.</text>
</comment>
<evidence type="ECO:0000256" key="6">
    <source>
        <dbReference type="ARBA" id="ARBA00022989"/>
    </source>
</evidence>
<keyword evidence="3 9" id="KW-1003">Cell membrane</keyword>
<feature type="transmembrane region" description="Helical" evidence="9">
    <location>
        <begin position="130"/>
        <end position="147"/>
    </location>
</feature>
<feature type="domain" description="CN hydrolase" evidence="10">
    <location>
        <begin position="238"/>
        <end position="477"/>
    </location>
</feature>
<keyword evidence="5 9" id="KW-0812">Transmembrane</keyword>
<dbReference type="AlphaFoldDB" id="A0A6L6QFC6"/>
<evidence type="ECO:0000256" key="2">
    <source>
        <dbReference type="ARBA" id="ARBA00010065"/>
    </source>
</evidence>
<feature type="transmembrane region" description="Helical" evidence="9">
    <location>
        <begin position="64"/>
        <end position="86"/>
    </location>
</feature>
<dbReference type="UniPathway" id="UPA00666"/>
<keyword evidence="6 9" id="KW-1133">Transmembrane helix</keyword>
<keyword evidence="11" id="KW-0449">Lipoprotein</keyword>
<proteinExistence type="inferred from homology"/>
<evidence type="ECO:0000256" key="3">
    <source>
        <dbReference type="ARBA" id="ARBA00022475"/>
    </source>
</evidence>
<dbReference type="SUPFAM" id="SSF56317">
    <property type="entry name" value="Carbon-nitrogen hydrolase"/>
    <property type="match status" value="1"/>
</dbReference>
<name>A0A6L6QFC6_9BURK</name>
<dbReference type="PANTHER" id="PTHR38686:SF1">
    <property type="entry name" value="APOLIPOPROTEIN N-ACYLTRANSFERASE"/>
    <property type="match status" value="1"/>
</dbReference>
<evidence type="ECO:0000256" key="9">
    <source>
        <dbReference type="HAMAP-Rule" id="MF_01148"/>
    </source>
</evidence>
<comment type="function">
    <text evidence="9">Catalyzes the phospholipid dependent N-acylation of the N-terminal cysteine of apolipoprotein, the last step in lipoprotein maturation.</text>
</comment>
<feature type="transmembrane region" description="Helical" evidence="9">
    <location>
        <begin position="21"/>
        <end position="44"/>
    </location>
</feature>
<keyword evidence="12" id="KW-1185">Reference proteome</keyword>
<dbReference type="GO" id="GO:0042158">
    <property type="term" value="P:lipoprotein biosynthetic process"/>
    <property type="evidence" value="ECO:0007669"/>
    <property type="project" value="UniProtKB-UniRule"/>
</dbReference>
<comment type="pathway">
    <text evidence="9">Protein modification; lipoprotein biosynthesis (N-acyl transfer).</text>
</comment>
<organism evidence="11 12">
    <name type="scientific">Massilia eburnea</name>
    <dbReference type="NCBI Taxonomy" id="1776165"/>
    <lineage>
        <taxon>Bacteria</taxon>
        <taxon>Pseudomonadati</taxon>
        <taxon>Pseudomonadota</taxon>
        <taxon>Betaproteobacteria</taxon>
        <taxon>Burkholderiales</taxon>
        <taxon>Oxalobacteraceae</taxon>
        <taxon>Telluria group</taxon>
        <taxon>Massilia</taxon>
    </lineage>
</organism>
<evidence type="ECO:0000259" key="10">
    <source>
        <dbReference type="PROSITE" id="PS50263"/>
    </source>
</evidence>
<evidence type="ECO:0000256" key="1">
    <source>
        <dbReference type="ARBA" id="ARBA00004651"/>
    </source>
</evidence>
<dbReference type="PANTHER" id="PTHR38686">
    <property type="entry name" value="APOLIPOPROTEIN N-ACYLTRANSFERASE"/>
    <property type="match status" value="1"/>
</dbReference>
<comment type="subcellular location">
    <subcellularLocation>
        <location evidence="1 9">Cell membrane</location>
        <topology evidence="1 9">Multi-pass membrane protein</topology>
    </subcellularLocation>
</comment>
<keyword evidence="8 9" id="KW-0012">Acyltransferase</keyword>
<dbReference type="NCBIfam" id="TIGR00546">
    <property type="entry name" value="lnt"/>
    <property type="match status" value="1"/>
</dbReference>
<comment type="caution">
    <text evidence="9">Lacks conserved residue(s) required for the propagation of feature annotation.</text>
</comment>
<dbReference type="EMBL" id="WNKX01000004">
    <property type="protein sequence ID" value="MTW10353.1"/>
    <property type="molecule type" value="Genomic_DNA"/>
</dbReference>
<accession>A0A6L6QFC6</accession>
<gene>
    <name evidence="9 11" type="primary">lnt</name>
    <name evidence="11" type="ORF">GM658_07015</name>
</gene>
<dbReference type="PROSITE" id="PS50263">
    <property type="entry name" value="CN_HYDROLASE"/>
    <property type="match status" value="1"/>
</dbReference>
<dbReference type="InterPro" id="IPR003010">
    <property type="entry name" value="C-N_Hydrolase"/>
</dbReference>
<evidence type="ECO:0000313" key="12">
    <source>
        <dbReference type="Proteomes" id="UP000472320"/>
    </source>
</evidence>
<dbReference type="EC" id="2.3.1.269" evidence="9"/>
<dbReference type="InterPro" id="IPR004563">
    <property type="entry name" value="Apolipo_AcylTrfase"/>
</dbReference>
<comment type="catalytic activity">
    <reaction evidence="9">
        <text>N-terminal S-1,2-diacyl-sn-glyceryl-L-cysteinyl-[lipoprotein] + a glycerophospholipid = N-acyl-S-1,2-diacyl-sn-glyceryl-L-cysteinyl-[lipoprotein] + a 2-acyl-sn-glycero-3-phospholipid + H(+)</text>
        <dbReference type="Rhea" id="RHEA:48228"/>
        <dbReference type="Rhea" id="RHEA-COMP:14681"/>
        <dbReference type="Rhea" id="RHEA-COMP:14684"/>
        <dbReference type="ChEBI" id="CHEBI:15378"/>
        <dbReference type="ChEBI" id="CHEBI:136912"/>
        <dbReference type="ChEBI" id="CHEBI:140656"/>
        <dbReference type="ChEBI" id="CHEBI:140657"/>
        <dbReference type="ChEBI" id="CHEBI:140660"/>
        <dbReference type="EC" id="2.3.1.269"/>
    </reaction>
</comment>
<evidence type="ECO:0000256" key="8">
    <source>
        <dbReference type="ARBA" id="ARBA00023315"/>
    </source>
</evidence>
<protein>
    <recommendedName>
        <fullName evidence="9">Apolipoprotein N-acyltransferase</fullName>
        <shortName evidence="9">ALP N-acyltransferase</shortName>
        <ecNumber evidence="9">2.3.1.269</ecNumber>
    </recommendedName>
</protein>
<dbReference type="RefSeq" id="WP_155453297.1">
    <property type="nucleotide sequence ID" value="NZ_WNKX01000004.1"/>
</dbReference>
<evidence type="ECO:0000256" key="5">
    <source>
        <dbReference type="ARBA" id="ARBA00022692"/>
    </source>
</evidence>
<dbReference type="Gene3D" id="3.60.110.10">
    <property type="entry name" value="Carbon-nitrogen hydrolase"/>
    <property type="match status" value="1"/>
</dbReference>
<dbReference type="Pfam" id="PF20154">
    <property type="entry name" value="LNT_N"/>
    <property type="match status" value="1"/>
</dbReference>
<dbReference type="InterPro" id="IPR045378">
    <property type="entry name" value="LNT_N"/>
</dbReference>
<reference evidence="11 12" key="1">
    <citation type="submission" date="2019-11" db="EMBL/GenBank/DDBJ databases">
        <title>Type strains purchased from KCTC, JCM and DSMZ.</title>
        <authorList>
            <person name="Lu H."/>
        </authorList>
    </citation>
    <scope>NUCLEOTIDE SEQUENCE [LARGE SCALE GENOMIC DNA]</scope>
    <source>
        <strain evidence="11 12">JCM 31587</strain>
    </source>
</reference>
<keyword evidence="4 9" id="KW-0808">Transferase</keyword>
<dbReference type="OrthoDB" id="9804277at2"/>